<dbReference type="eggNOG" id="ENOG502T29R">
    <property type="taxonomic scope" value="Eukaryota"/>
</dbReference>
<dbReference type="RefSeq" id="XP_001445474.1">
    <property type="nucleotide sequence ID" value="XM_001445437.1"/>
</dbReference>
<dbReference type="HOGENOM" id="CLU_1059443_0_0_1"/>
<evidence type="ECO:0000256" key="1">
    <source>
        <dbReference type="SAM" id="MobiDB-lite"/>
    </source>
</evidence>
<feature type="compositionally biased region" description="Acidic residues" evidence="1">
    <location>
        <begin position="222"/>
        <end position="251"/>
    </location>
</feature>
<dbReference type="OrthoDB" id="308740at2759"/>
<evidence type="ECO:0000313" key="2">
    <source>
        <dbReference type="EMBL" id="CAK78077.1"/>
    </source>
</evidence>
<name>A0D4W0_PARTE</name>
<keyword evidence="3" id="KW-1185">Reference proteome</keyword>
<feature type="compositionally biased region" description="Polar residues" evidence="1">
    <location>
        <begin position="252"/>
        <end position="263"/>
    </location>
</feature>
<protein>
    <submittedName>
        <fullName evidence="2">Uncharacterized protein</fullName>
    </submittedName>
</protein>
<dbReference type="AlphaFoldDB" id="A0D4W0"/>
<organism evidence="2 3">
    <name type="scientific">Paramecium tetraurelia</name>
    <dbReference type="NCBI Taxonomy" id="5888"/>
    <lineage>
        <taxon>Eukaryota</taxon>
        <taxon>Sar</taxon>
        <taxon>Alveolata</taxon>
        <taxon>Ciliophora</taxon>
        <taxon>Intramacronucleata</taxon>
        <taxon>Oligohymenophorea</taxon>
        <taxon>Peniculida</taxon>
        <taxon>Parameciidae</taxon>
        <taxon>Paramecium</taxon>
    </lineage>
</organism>
<dbReference type="InParanoid" id="A0D4W0"/>
<dbReference type="EMBL" id="CT868296">
    <property type="protein sequence ID" value="CAK78077.1"/>
    <property type="molecule type" value="Genomic_DNA"/>
</dbReference>
<dbReference type="OMA" id="RLCWYSL"/>
<feature type="region of interest" description="Disordered" evidence="1">
    <location>
        <begin position="213"/>
        <end position="263"/>
    </location>
</feature>
<evidence type="ECO:0000313" key="3">
    <source>
        <dbReference type="Proteomes" id="UP000000600"/>
    </source>
</evidence>
<dbReference type="KEGG" id="ptm:GSPATT00013524001"/>
<sequence>MDQNNNQEVQNEIQYPFQQMLSEDQFHLFENVKVKLIGQNGKEIEFTPNSGNLLITNERLCWYSLAQSNESLTNEQLKKDIQIEKTQENGSLVSNLNGKSFMFNYETLVSHGQQGDQFMCFLGSQEEEEMELEEEQEELIELIQQQNPAEIVNLGKGEYQIYFDLSKQSKETQNKINEIFTELATANVEMEDEGDEFMDEMITADNIDQDGNIIVKKKQQQEGEEIEDNDEDYEDVDDEEEEEEEEEEEDNQFVNKKNNQEQN</sequence>
<proteinExistence type="predicted"/>
<reference evidence="2 3" key="1">
    <citation type="journal article" date="2006" name="Nature">
        <title>Global trends of whole-genome duplications revealed by the ciliate Paramecium tetraurelia.</title>
        <authorList>
            <consortium name="Genoscope"/>
            <person name="Aury J.-M."/>
            <person name="Jaillon O."/>
            <person name="Duret L."/>
            <person name="Noel B."/>
            <person name="Jubin C."/>
            <person name="Porcel B.M."/>
            <person name="Segurens B."/>
            <person name="Daubin V."/>
            <person name="Anthouard V."/>
            <person name="Aiach N."/>
            <person name="Arnaiz O."/>
            <person name="Billaut A."/>
            <person name="Beisson J."/>
            <person name="Blanc I."/>
            <person name="Bouhouche K."/>
            <person name="Camara F."/>
            <person name="Duharcourt S."/>
            <person name="Guigo R."/>
            <person name="Gogendeau D."/>
            <person name="Katinka M."/>
            <person name="Keller A.-M."/>
            <person name="Kissmehl R."/>
            <person name="Klotz C."/>
            <person name="Koll F."/>
            <person name="Le Moue A."/>
            <person name="Lepere C."/>
            <person name="Malinsky S."/>
            <person name="Nowacki M."/>
            <person name="Nowak J.K."/>
            <person name="Plattner H."/>
            <person name="Poulain J."/>
            <person name="Ruiz F."/>
            <person name="Serrano V."/>
            <person name="Zagulski M."/>
            <person name="Dessen P."/>
            <person name="Betermier M."/>
            <person name="Weissenbach J."/>
            <person name="Scarpelli C."/>
            <person name="Schachter V."/>
            <person name="Sperling L."/>
            <person name="Meyer E."/>
            <person name="Cohen J."/>
            <person name="Wincker P."/>
        </authorList>
    </citation>
    <scope>NUCLEOTIDE SEQUENCE [LARGE SCALE GENOMIC DNA]</scope>
    <source>
        <strain evidence="2 3">Stock d4-2</strain>
    </source>
</reference>
<gene>
    <name evidence="2" type="ORF">GSPATT00013524001</name>
</gene>
<dbReference type="Proteomes" id="UP000000600">
    <property type="component" value="Unassembled WGS sequence"/>
</dbReference>
<accession>A0D4W0</accession>
<dbReference type="GeneID" id="5031259"/>